<dbReference type="RefSeq" id="WP_006118113.1">
    <property type="nucleotide sequence ID" value="NZ_AHIE01000002.1"/>
</dbReference>
<dbReference type="EMBL" id="CP017581">
    <property type="protein sequence ID" value="ARF51382.1"/>
    <property type="molecule type" value="Genomic_DNA"/>
</dbReference>
<reference evidence="1 4" key="3">
    <citation type="submission" date="2016-10" db="EMBL/GenBank/DDBJ databases">
        <title>Complete Genome Assembly of Pantoea stewartii subsp. stewartii DC283, a Corn Pathogen.</title>
        <authorList>
            <person name="Duong D.A."/>
            <person name="Stevens A.M."/>
            <person name="Jensen R.V."/>
        </authorList>
    </citation>
    <scope>NUCLEOTIDE SEQUENCE [LARGE SCALE GENOMIC DNA]</scope>
    <source>
        <strain evidence="1 4">DC283</strain>
    </source>
</reference>
<dbReference type="Proteomes" id="UP000192380">
    <property type="component" value="Chromosome"/>
</dbReference>
<dbReference type="STRING" id="660596.DSJ_20035"/>
<dbReference type="EMBL" id="AHIE01000002">
    <property type="protein sequence ID" value="EHU01933.1"/>
    <property type="molecule type" value="Genomic_DNA"/>
</dbReference>
<sequence>MAGKLIEINPNISLRAEEITATAVSGDRSRLIVHTRHHGVLEVTPLQGETPDMARQRIFSDVNTEADNGMQLIEITEGVWLDPADVAQITQYRNERDFWLIMRGNLQGMHLDGRGCSPADIAARINTVMRERRMGLGAI</sequence>
<dbReference type="AlphaFoldDB" id="H3R9S0"/>
<proteinExistence type="predicted"/>
<evidence type="ECO:0000313" key="2">
    <source>
        <dbReference type="EMBL" id="EHU01933.1"/>
    </source>
</evidence>
<organism evidence="2 3">
    <name type="scientific">Pantoea stewartii subsp. stewartii DC283</name>
    <dbReference type="NCBI Taxonomy" id="660596"/>
    <lineage>
        <taxon>Bacteria</taxon>
        <taxon>Pseudomonadati</taxon>
        <taxon>Pseudomonadota</taxon>
        <taxon>Gammaproteobacteria</taxon>
        <taxon>Enterobacterales</taxon>
        <taxon>Erwiniaceae</taxon>
        <taxon>Pantoea</taxon>
    </lineage>
</organism>
<evidence type="ECO:0000313" key="4">
    <source>
        <dbReference type="Proteomes" id="UP000192380"/>
    </source>
</evidence>
<dbReference type="PATRIC" id="fig|660596.6.peg.639"/>
<protein>
    <submittedName>
        <fullName evidence="2">Uncharacterized protein</fullName>
    </submittedName>
</protein>
<reference evidence="2 3" key="1">
    <citation type="journal article" date="2012" name="Mol. Microbiol.">
        <title>The genetic and structural basis of two distinct terminal side branch residues in stewartan and amylovoran exopolysaccharides and their potential role in host adaptation.</title>
        <authorList>
            <person name="Wang X."/>
            <person name="Yang F."/>
            <person name="von Bodman S.B."/>
        </authorList>
    </citation>
    <scope>NUCLEOTIDE SEQUENCE [LARGE SCALE GENOMIC DNA]</scope>
    <source>
        <strain evidence="2 3">DC283</strain>
    </source>
</reference>
<name>H3R9S0_PANSE</name>
<keyword evidence="4" id="KW-1185">Reference proteome</keyword>
<evidence type="ECO:0000313" key="3">
    <source>
        <dbReference type="Proteomes" id="UP000005050"/>
    </source>
</evidence>
<gene>
    <name evidence="2" type="ORF">CKS_0402</name>
    <name evidence="1" type="ORF">DSJ_20035</name>
</gene>
<reference evidence="2" key="2">
    <citation type="submission" date="2012-01" db="EMBL/GenBank/DDBJ databases">
        <authorList>
            <person name="Biehl B.S."/>
            <person name="Ding Y."/>
            <person name="Dugan-Rocha S.P."/>
            <person name="Gibbs R.A."/>
            <person name="Glasner J.D."/>
            <person name="Kovar C."/>
            <person name="Muzny D.M."/>
            <person name="Neeno-Eckwall E.C."/>
            <person name="Perna N.T."/>
            <person name="Qin X."/>
            <person name="von Bodman S.B."/>
            <person name="Weinstock G.M."/>
        </authorList>
    </citation>
    <scope>NUCLEOTIDE SEQUENCE</scope>
    <source>
        <strain evidence="2">DC283</strain>
    </source>
</reference>
<dbReference type="KEGG" id="pstw:DSJ_20035"/>
<dbReference type="OrthoDB" id="6555935at2"/>
<evidence type="ECO:0000313" key="1">
    <source>
        <dbReference type="EMBL" id="ARF51382.1"/>
    </source>
</evidence>
<dbReference type="Proteomes" id="UP000005050">
    <property type="component" value="Unassembled WGS sequence"/>
</dbReference>
<accession>H3R9S0</accession>